<proteinExistence type="predicted"/>
<name>A0ACB8U838_9APHY</name>
<sequence length="690" mass="74232">MMNVDSSAQCNQKNFYNNTYTHADQPSHSLHSSRAHTPTLQDLFDMNGLDMQQSNQNVSMDVLDNLMANASSNSNNGSSPMSTSTASGSQPNQQALIEQQMRLNQLQQLYQLQTQIFQQQIELLSGQSTFGPLSMNMMMDPSRSRDQQQYLPTPAASADLPPQPSPDFVPPMLLQSSSSSQAPPQIQAYNQHPPFMQNNSLQNQLPNPHSQHGTIPSAPHSAPANIVFPNIRGHLGGGSGSNMNSPYGPLPSPADLEFDEMSPLTSPWLGAYNATPSSNTPVPSSNQNQQQGLTDQSVLQPDMSTGMKRRTRTASPGSDEASGSRGRSTRKRQAGVPRLPQPHPPPSSRKATNALRGGTKSANSTPVFPSTHGPIPLTANRPNTRRSATVINGDIPGDSPSPVDLSMPPPAAPATAQQAQLEFLLTNNNPSPTGETPMESNDQPILPVTPSSIMNLGRLGTQSSLTPPIQKPSKKPARQRSATVNSNAASERTPLISPALKPIRPASNTSNTRGSTSPAGPSPAVSFQGQQPPLQVRKTSHKAAEQKRRDSLKFSFDDLRILLPPIPLPSEEGFPDEPILPGAMPPRGPPKGNADGPNRGVSKLQLLRCGNDYIRRLKGRVERRDVEIDLLRREINRLRLAVGSHPEMDEEEETIDMDKDLDACEASLGPLGRSSAGAMDGDEVDDDGGD</sequence>
<dbReference type="Proteomes" id="UP001055072">
    <property type="component" value="Unassembled WGS sequence"/>
</dbReference>
<comment type="caution">
    <text evidence="1">The sequence shown here is derived from an EMBL/GenBank/DDBJ whole genome shotgun (WGS) entry which is preliminary data.</text>
</comment>
<gene>
    <name evidence="1" type="ORF">BDY19DRAFT_939991</name>
</gene>
<reference evidence="1" key="1">
    <citation type="journal article" date="2021" name="Environ. Microbiol.">
        <title>Gene family expansions and transcriptome signatures uncover fungal adaptations to wood decay.</title>
        <authorList>
            <person name="Hage H."/>
            <person name="Miyauchi S."/>
            <person name="Viragh M."/>
            <person name="Drula E."/>
            <person name="Min B."/>
            <person name="Chaduli D."/>
            <person name="Navarro D."/>
            <person name="Favel A."/>
            <person name="Norest M."/>
            <person name="Lesage-Meessen L."/>
            <person name="Balint B."/>
            <person name="Merenyi Z."/>
            <person name="de Eugenio L."/>
            <person name="Morin E."/>
            <person name="Martinez A.T."/>
            <person name="Baldrian P."/>
            <person name="Stursova M."/>
            <person name="Martinez M.J."/>
            <person name="Novotny C."/>
            <person name="Magnuson J.K."/>
            <person name="Spatafora J.W."/>
            <person name="Maurice S."/>
            <person name="Pangilinan J."/>
            <person name="Andreopoulos W."/>
            <person name="LaButti K."/>
            <person name="Hundley H."/>
            <person name="Na H."/>
            <person name="Kuo A."/>
            <person name="Barry K."/>
            <person name="Lipzen A."/>
            <person name="Henrissat B."/>
            <person name="Riley R."/>
            <person name="Ahrendt S."/>
            <person name="Nagy L.G."/>
            <person name="Grigoriev I.V."/>
            <person name="Martin F."/>
            <person name="Rosso M.N."/>
        </authorList>
    </citation>
    <scope>NUCLEOTIDE SEQUENCE</scope>
    <source>
        <strain evidence="1">CBS 384.51</strain>
    </source>
</reference>
<accession>A0ACB8U838</accession>
<evidence type="ECO:0000313" key="1">
    <source>
        <dbReference type="EMBL" id="KAI0090395.1"/>
    </source>
</evidence>
<dbReference type="EMBL" id="MU274908">
    <property type="protein sequence ID" value="KAI0090395.1"/>
    <property type="molecule type" value="Genomic_DNA"/>
</dbReference>
<keyword evidence="2" id="KW-1185">Reference proteome</keyword>
<organism evidence="1 2">
    <name type="scientific">Irpex rosettiformis</name>
    <dbReference type="NCBI Taxonomy" id="378272"/>
    <lineage>
        <taxon>Eukaryota</taxon>
        <taxon>Fungi</taxon>
        <taxon>Dikarya</taxon>
        <taxon>Basidiomycota</taxon>
        <taxon>Agaricomycotina</taxon>
        <taxon>Agaricomycetes</taxon>
        <taxon>Polyporales</taxon>
        <taxon>Irpicaceae</taxon>
        <taxon>Irpex</taxon>
    </lineage>
</organism>
<evidence type="ECO:0000313" key="2">
    <source>
        <dbReference type="Proteomes" id="UP001055072"/>
    </source>
</evidence>
<protein>
    <submittedName>
        <fullName evidence="1">Uncharacterized protein</fullName>
    </submittedName>
</protein>